<dbReference type="InterPro" id="IPR039426">
    <property type="entry name" value="TonB-dep_rcpt-like"/>
</dbReference>
<dbReference type="Gene3D" id="2.170.130.10">
    <property type="entry name" value="TonB-dependent receptor, plug domain"/>
    <property type="match status" value="1"/>
</dbReference>
<evidence type="ECO:0000313" key="13">
    <source>
        <dbReference type="Proteomes" id="UP000184480"/>
    </source>
</evidence>
<dbReference type="InterPro" id="IPR036942">
    <property type="entry name" value="Beta-barrel_TonB_sf"/>
</dbReference>
<evidence type="ECO:0000256" key="2">
    <source>
        <dbReference type="ARBA" id="ARBA00022448"/>
    </source>
</evidence>
<keyword evidence="5 9" id="KW-0798">TonB box</keyword>
<reference evidence="13" key="1">
    <citation type="submission" date="2016-11" db="EMBL/GenBank/DDBJ databases">
        <authorList>
            <person name="Varghese N."/>
            <person name="Submissions S."/>
        </authorList>
    </citation>
    <scope>NUCLEOTIDE SEQUENCE [LARGE SCALE GENOMIC DNA]</scope>
    <source>
        <strain evidence="13">DSM 27370</strain>
    </source>
</reference>
<dbReference type="PROSITE" id="PS52016">
    <property type="entry name" value="TONB_DEPENDENT_REC_3"/>
    <property type="match status" value="1"/>
</dbReference>
<proteinExistence type="inferred from homology"/>
<dbReference type="Gene3D" id="2.60.40.1120">
    <property type="entry name" value="Carboxypeptidase-like, regulatory domain"/>
    <property type="match status" value="1"/>
</dbReference>
<evidence type="ECO:0000256" key="5">
    <source>
        <dbReference type="ARBA" id="ARBA00023077"/>
    </source>
</evidence>
<keyword evidence="4 8" id="KW-0812">Transmembrane</keyword>
<sequence length="1015" mass="112802">MFLIPKKYYIKNKITLKSKRIMKCKSKQFLYKICLVITLLLPAIAFAQNGTRVEGTVTDAVTGETLIGVSVSLKGTTNATMTDIDGKYALNNIPASSTLVFTYMGYETAEVAANSSVVNVTLRESSKQLEEIVVIGYGTQRKADLTTSVASVSADDWADRPIISAQQALQGKAAGVQVVQPSGKPGVGIQVRVRGATSLNAGNDPIYVVDGVITNDITNISPSDIETMQILKDASSAAIYGSRAANGVVLISTKKGSKGRTKVDLSMYVGFSNVTKQIKTLNTKQYYDLMDEVGISVDRTNHNYTNWAKEMYGTGMQQNYQVSLSGSTDKTNYYISGGYQKEEGIISPANYDRFSFRTNLSSDIKPWFKVTSNLSFARNTRMDATDNANAGRGGVIMSIINTPPFMPIWDSANPGQYATNPFQSSWENPFAQANTYDKNQEYRFMGNLELDFTLADGLHFKPRFSVDYTDHGWDKFIDPIKTQYGRQANGRGEHADDSYLTWQSENILSYNKKFDGKHNFSALGGITMQRYRHTNSYMSVEDFVKGTTFKTMTLNMANKINSATTKKEGNSLMSYLARVQYDFESRYLATLNFRADGSSKLYDKWAYFPSMSAGWRFSSEKFFEPLTNVVDDAKLRIGWGRNGNQGGIGDYDLYDKYTIVKQETTGEGPAVKPGRLGNRDLKWEITTQYNAGIDLTLFNSRLTGEFDVYYKKTTDLLLYIKLPSTVGVDLPMRNDGEMVNKGFEFNINGQILTGTFKWDAGINMSFNRNKLTKLGLTPQFTAANIESNGDDVIMIKEGLPLGSFYGYVAQGVDPETGNIIYKDLNNNGVAGVDANGVIDSADRTIIGDAQPDFTFGFTHNFSWKNFTLSAFFNGSYGNDIFNASRIDSEGMFDSKNQTTTVLNRWVRPGMITDVPRAGVLTNSLNSTRFVEDGSFIRLKSLTLAYTFDQKIINKLKLSKLNVYGTVNNLFTLTKYRGYDPELSWVDSNASAAQLGIDYGTYPQSRSFIFGLNVSF</sequence>
<dbReference type="SUPFAM" id="SSF49464">
    <property type="entry name" value="Carboxypeptidase regulatory domain-like"/>
    <property type="match status" value="1"/>
</dbReference>
<evidence type="ECO:0000256" key="4">
    <source>
        <dbReference type="ARBA" id="ARBA00022692"/>
    </source>
</evidence>
<keyword evidence="3 8" id="KW-1134">Transmembrane beta strand</keyword>
<keyword evidence="7 8" id="KW-0998">Cell outer membrane</keyword>
<name>A0A1M5FA56_9BACT</name>
<comment type="similarity">
    <text evidence="8 9">Belongs to the TonB-dependent receptor family.</text>
</comment>
<dbReference type="FunFam" id="2.170.130.10:FF:000008">
    <property type="entry name" value="SusC/RagA family TonB-linked outer membrane protein"/>
    <property type="match status" value="1"/>
</dbReference>
<gene>
    <name evidence="12" type="ORF">SAMN05444362_111101</name>
</gene>
<evidence type="ECO:0000256" key="1">
    <source>
        <dbReference type="ARBA" id="ARBA00004571"/>
    </source>
</evidence>
<evidence type="ECO:0000256" key="7">
    <source>
        <dbReference type="ARBA" id="ARBA00023237"/>
    </source>
</evidence>
<evidence type="ECO:0000259" key="11">
    <source>
        <dbReference type="Pfam" id="PF07715"/>
    </source>
</evidence>
<comment type="subcellular location">
    <subcellularLocation>
        <location evidence="1 8">Cell outer membrane</location>
        <topology evidence="1 8">Multi-pass membrane protein</topology>
    </subcellularLocation>
</comment>
<dbReference type="Pfam" id="PF07715">
    <property type="entry name" value="Plug"/>
    <property type="match status" value="1"/>
</dbReference>
<dbReference type="NCBIfam" id="TIGR04057">
    <property type="entry name" value="SusC_RagA_signa"/>
    <property type="match status" value="1"/>
</dbReference>
<dbReference type="Pfam" id="PF13715">
    <property type="entry name" value="CarbopepD_reg_2"/>
    <property type="match status" value="1"/>
</dbReference>
<dbReference type="InterPro" id="IPR012910">
    <property type="entry name" value="Plug_dom"/>
</dbReference>
<keyword evidence="2 8" id="KW-0813">Transport</keyword>
<keyword evidence="6 8" id="KW-0472">Membrane</keyword>
<dbReference type="STRING" id="1346286.SAMN05444362_111101"/>
<dbReference type="Pfam" id="PF00593">
    <property type="entry name" value="TonB_dep_Rec_b-barrel"/>
    <property type="match status" value="1"/>
</dbReference>
<dbReference type="Proteomes" id="UP000184480">
    <property type="component" value="Unassembled WGS sequence"/>
</dbReference>
<dbReference type="GO" id="GO:0009279">
    <property type="term" value="C:cell outer membrane"/>
    <property type="evidence" value="ECO:0007669"/>
    <property type="project" value="UniProtKB-SubCell"/>
</dbReference>
<dbReference type="SUPFAM" id="SSF56935">
    <property type="entry name" value="Porins"/>
    <property type="match status" value="1"/>
</dbReference>
<evidence type="ECO:0000256" key="8">
    <source>
        <dbReference type="PROSITE-ProRule" id="PRU01360"/>
    </source>
</evidence>
<evidence type="ECO:0000256" key="3">
    <source>
        <dbReference type="ARBA" id="ARBA00022452"/>
    </source>
</evidence>
<dbReference type="AlphaFoldDB" id="A0A1M5FA56"/>
<organism evidence="12 13">
    <name type="scientific">Dysgonomonas macrotermitis</name>
    <dbReference type="NCBI Taxonomy" id="1346286"/>
    <lineage>
        <taxon>Bacteria</taxon>
        <taxon>Pseudomonadati</taxon>
        <taxon>Bacteroidota</taxon>
        <taxon>Bacteroidia</taxon>
        <taxon>Bacteroidales</taxon>
        <taxon>Dysgonomonadaceae</taxon>
        <taxon>Dysgonomonas</taxon>
    </lineage>
</organism>
<feature type="domain" description="TonB-dependent receptor-like beta-barrel" evidence="10">
    <location>
        <begin position="413"/>
        <end position="969"/>
    </location>
</feature>
<dbReference type="InterPro" id="IPR000531">
    <property type="entry name" value="Beta-barrel_TonB"/>
</dbReference>
<evidence type="ECO:0000256" key="6">
    <source>
        <dbReference type="ARBA" id="ARBA00023136"/>
    </source>
</evidence>
<dbReference type="InterPro" id="IPR023996">
    <property type="entry name" value="TonB-dep_OMP_SusC/RagA"/>
</dbReference>
<dbReference type="InterPro" id="IPR023997">
    <property type="entry name" value="TonB-dep_OMP_SusC/RagA_CS"/>
</dbReference>
<protein>
    <submittedName>
        <fullName evidence="12">TonB-linked outer membrane protein, SusC/RagA family</fullName>
    </submittedName>
</protein>
<keyword evidence="13" id="KW-1185">Reference proteome</keyword>
<dbReference type="InterPro" id="IPR008969">
    <property type="entry name" value="CarboxyPept-like_regulatory"/>
</dbReference>
<dbReference type="InterPro" id="IPR037066">
    <property type="entry name" value="Plug_dom_sf"/>
</dbReference>
<evidence type="ECO:0000259" key="10">
    <source>
        <dbReference type="Pfam" id="PF00593"/>
    </source>
</evidence>
<dbReference type="EMBL" id="FQUC01000011">
    <property type="protein sequence ID" value="SHF88278.1"/>
    <property type="molecule type" value="Genomic_DNA"/>
</dbReference>
<dbReference type="NCBIfam" id="TIGR04056">
    <property type="entry name" value="OMP_RagA_SusC"/>
    <property type="match status" value="1"/>
</dbReference>
<accession>A0A1M5FA56</accession>
<evidence type="ECO:0000313" key="12">
    <source>
        <dbReference type="EMBL" id="SHF88278.1"/>
    </source>
</evidence>
<evidence type="ECO:0000256" key="9">
    <source>
        <dbReference type="RuleBase" id="RU003357"/>
    </source>
</evidence>
<feature type="domain" description="TonB-dependent receptor plug" evidence="11">
    <location>
        <begin position="142"/>
        <end position="248"/>
    </location>
</feature>
<dbReference type="Gene3D" id="2.40.170.20">
    <property type="entry name" value="TonB-dependent receptor, beta-barrel domain"/>
    <property type="match status" value="1"/>
</dbReference>